<evidence type="ECO:0000313" key="4">
    <source>
        <dbReference type="Proteomes" id="UP000267469"/>
    </source>
</evidence>
<keyword evidence="2" id="KW-0472">Membrane</keyword>
<name>A0A3N0E8Z1_SINP1</name>
<protein>
    <submittedName>
        <fullName evidence="3">DUF805 domain-containing protein</fullName>
    </submittedName>
</protein>
<evidence type="ECO:0000256" key="1">
    <source>
        <dbReference type="SAM" id="MobiDB-lite"/>
    </source>
</evidence>
<dbReference type="PANTHER" id="PTHR34980:SF3">
    <property type="entry name" value="BLR8105 PROTEIN"/>
    <property type="match status" value="1"/>
</dbReference>
<dbReference type="AlphaFoldDB" id="A0A3N0E8Z1"/>
<gene>
    <name evidence="3" type="ORF">ED312_13870</name>
</gene>
<dbReference type="RefSeq" id="WP_123216619.1">
    <property type="nucleotide sequence ID" value="NZ_RJTM01000097.1"/>
</dbReference>
<organism evidence="3 4">
    <name type="scientific">Sinomicrobium pectinilyticum</name>
    <dbReference type="NCBI Taxonomy" id="1084421"/>
    <lineage>
        <taxon>Bacteria</taxon>
        <taxon>Pseudomonadati</taxon>
        <taxon>Bacteroidota</taxon>
        <taxon>Flavobacteriia</taxon>
        <taxon>Flavobacteriales</taxon>
        <taxon>Flavobacteriaceae</taxon>
        <taxon>Sinomicrobium</taxon>
    </lineage>
</organism>
<feature type="region of interest" description="Disordered" evidence="1">
    <location>
        <begin position="101"/>
        <end position="123"/>
    </location>
</feature>
<dbReference type="Pfam" id="PF05656">
    <property type="entry name" value="DUF805"/>
    <property type="match status" value="1"/>
</dbReference>
<reference evidence="3 4" key="1">
    <citation type="submission" date="2018-10" db="EMBL/GenBank/DDBJ databases">
        <title>Sinomicrobium pectinilyticum sp. nov., a pectinase-producing bacterium isolated from alkaline and saline soil, and emended description of the genus Sinomicrobium.</title>
        <authorList>
            <person name="Cheng B."/>
            <person name="Li C."/>
            <person name="Lai Q."/>
            <person name="Du M."/>
            <person name="Shao Z."/>
            <person name="Xu P."/>
            <person name="Yang C."/>
        </authorList>
    </citation>
    <scope>NUCLEOTIDE SEQUENCE [LARGE SCALE GENOMIC DNA]</scope>
    <source>
        <strain evidence="3 4">5DNS001</strain>
    </source>
</reference>
<dbReference type="InterPro" id="IPR008523">
    <property type="entry name" value="DUF805"/>
</dbReference>
<dbReference type="EMBL" id="RJTM01000097">
    <property type="protein sequence ID" value="RNL84301.1"/>
    <property type="molecule type" value="Genomic_DNA"/>
</dbReference>
<keyword evidence="2" id="KW-1133">Transmembrane helix</keyword>
<comment type="caution">
    <text evidence="3">The sequence shown here is derived from an EMBL/GenBank/DDBJ whole genome shotgun (WGS) entry which is preliminary data.</text>
</comment>
<sequence length="123" mass="14069">MFKKPFSFQGRIRRTEYGLSYIIYIISVLIINIITAIITGNSLSEPAEIITLILFLPLIYFMIAQSAKRCHDRGYSGWCQIIPFFNFYLLFAESKYGPNQYGPNPKGEGNDDELEDIGKTDIT</sequence>
<feature type="transmembrane region" description="Helical" evidence="2">
    <location>
        <begin position="21"/>
        <end position="40"/>
    </location>
</feature>
<dbReference type="OrthoDB" id="9812349at2"/>
<feature type="transmembrane region" description="Helical" evidence="2">
    <location>
        <begin position="75"/>
        <end position="92"/>
    </location>
</feature>
<proteinExistence type="predicted"/>
<accession>A0A3N0E8Z1</accession>
<keyword evidence="2" id="KW-0812">Transmembrane</keyword>
<feature type="transmembrane region" description="Helical" evidence="2">
    <location>
        <begin position="46"/>
        <end position="63"/>
    </location>
</feature>
<evidence type="ECO:0000256" key="2">
    <source>
        <dbReference type="SAM" id="Phobius"/>
    </source>
</evidence>
<keyword evidence="4" id="KW-1185">Reference proteome</keyword>
<dbReference type="Proteomes" id="UP000267469">
    <property type="component" value="Unassembled WGS sequence"/>
</dbReference>
<dbReference type="PANTHER" id="PTHR34980">
    <property type="entry name" value="INNER MEMBRANE PROTEIN-RELATED-RELATED"/>
    <property type="match status" value="1"/>
</dbReference>
<dbReference type="GO" id="GO:0005886">
    <property type="term" value="C:plasma membrane"/>
    <property type="evidence" value="ECO:0007669"/>
    <property type="project" value="TreeGrafter"/>
</dbReference>
<evidence type="ECO:0000313" key="3">
    <source>
        <dbReference type="EMBL" id="RNL84301.1"/>
    </source>
</evidence>